<proteinExistence type="predicted"/>
<protein>
    <submittedName>
        <fullName evidence="1">Uncharacterized protein</fullName>
    </submittedName>
</protein>
<organism evidence="1 2">
    <name type="scientific">Naganishia adeliensis</name>
    <dbReference type="NCBI Taxonomy" id="92952"/>
    <lineage>
        <taxon>Eukaryota</taxon>
        <taxon>Fungi</taxon>
        <taxon>Dikarya</taxon>
        <taxon>Basidiomycota</taxon>
        <taxon>Agaricomycotina</taxon>
        <taxon>Tremellomycetes</taxon>
        <taxon>Filobasidiales</taxon>
        <taxon>Filobasidiaceae</taxon>
        <taxon>Naganishia</taxon>
    </lineage>
</organism>
<keyword evidence="2" id="KW-1185">Reference proteome</keyword>
<evidence type="ECO:0000313" key="1">
    <source>
        <dbReference type="EMBL" id="KAJ9110524.1"/>
    </source>
</evidence>
<reference evidence="1" key="1">
    <citation type="submission" date="2023-04" db="EMBL/GenBank/DDBJ databases">
        <title>Draft Genome sequencing of Naganishia species isolated from polar environments using Oxford Nanopore Technology.</title>
        <authorList>
            <person name="Leo P."/>
            <person name="Venkateswaran K."/>
        </authorList>
    </citation>
    <scope>NUCLEOTIDE SEQUENCE</scope>
    <source>
        <strain evidence="1">MNA-CCFEE 5262</strain>
    </source>
</reference>
<name>A0ACC2WH61_9TREE</name>
<comment type="caution">
    <text evidence="1">The sequence shown here is derived from an EMBL/GenBank/DDBJ whole genome shotgun (WGS) entry which is preliminary data.</text>
</comment>
<accession>A0ACC2WH61</accession>
<sequence>MESTSEMQPPTLESIPPEILSSIAYYLAISLETAANPTTVDDNAAALADALSPASTQVPSVTPAPLLPLLRTSRTIHSTLTFHANAHLYARVFEEKFDVAAARRRLGYDEINDGALAEELKTRCVAIGHLKDAVRQGDITLFTEQDIYTVYLMLLENDGKNLKYLLSPAANTPLLAFLFLYHDRDLVQKATSPGLPPHTLIQGMEKEEMEDIEEFLFCLRPYVFAARQFEVTFAPWTLMDLPLQADPTNSTATGTNDPSIAYNPYIADPIPRSRLIHITHYGRPRSLCPPVLAHAAILNFFARVDRLLGTSRFDLADAGDITGGMDGPRARDADGQRVAREPDGPVQSMPGNQQVVVFRPRRSSRYVAYTPAKRSEIHDADYKRLTRCYDPNVSPGMAIEDWHGRFTGCWEGSFSFFDYDAYKSMLSGDSRALYDGQFGEQTQVWRLQEVCVRPKRTKDSARTQTRSANASPLNAGFGLHSSTFDQLIPLLQTKAATGALPAFNANNTGSVTSAVVKMLEHDVREDYLVAMLGGLEGMQVVPEAELEAIVRRRRGEVDEDEDEDDSGMSAVARGKLPSGAREGDDLELMLVGTGHSAWGEFLLRGRVRLWDGMVTLVKEYSPDGRGRWLYRGYVVGNNVFVGRWRDCVTPQDFVGYEGTFTLAQRVDEAEEGTDETM</sequence>
<dbReference type="Proteomes" id="UP001230649">
    <property type="component" value="Unassembled WGS sequence"/>
</dbReference>
<evidence type="ECO:0000313" key="2">
    <source>
        <dbReference type="Proteomes" id="UP001230649"/>
    </source>
</evidence>
<gene>
    <name evidence="1" type="ORF">QFC20_002852</name>
</gene>
<dbReference type="EMBL" id="JASBWS010000023">
    <property type="protein sequence ID" value="KAJ9110524.1"/>
    <property type="molecule type" value="Genomic_DNA"/>
</dbReference>